<accession>A0ABU0HQL3</accession>
<dbReference type="Proteomes" id="UP001236369">
    <property type="component" value="Unassembled WGS sequence"/>
</dbReference>
<evidence type="ECO:0000313" key="4">
    <source>
        <dbReference type="EMBL" id="MDQ0443786.1"/>
    </source>
</evidence>
<dbReference type="InterPro" id="IPR003782">
    <property type="entry name" value="SCO1/SenC"/>
</dbReference>
<dbReference type="PANTHER" id="PTHR12151">
    <property type="entry name" value="ELECTRON TRANSPORT PROTIN SCO1/SENC FAMILY MEMBER"/>
    <property type="match status" value="1"/>
</dbReference>
<keyword evidence="2" id="KW-0186">Copper</keyword>
<proteinExistence type="inferred from homology"/>
<sequence length="219" mass="23321">MIPTPVAVLASGVMLALVAAGTGAIVLQQGSSFSHPRRVGGPFTLADLDGKPVTEADLKGKPTVLFFGFTRCPEVCPTTLSTLSAAMDTMGKDADRLNVVFVTLDPARDTPETLRDYLTAFDPRIRALVGTPEEVARMADLYHIHYRRIATKDGDYTLDHTASVELFDRDGKPVGEIGYNEDGRIALAKLITLAYPGQCHPGGGVSLWDGAADATCKAS</sequence>
<evidence type="ECO:0000256" key="2">
    <source>
        <dbReference type="ARBA" id="ARBA00023008"/>
    </source>
</evidence>
<evidence type="ECO:0000259" key="3">
    <source>
        <dbReference type="PROSITE" id="PS51352"/>
    </source>
</evidence>
<keyword evidence="5" id="KW-1185">Reference proteome</keyword>
<dbReference type="Gene3D" id="3.40.30.10">
    <property type="entry name" value="Glutaredoxin"/>
    <property type="match status" value="1"/>
</dbReference>
<dbReference type="InterPro" id="IPR013766">
    <property type="entry name" value="Thioredoxin_domain"/>
</dbReference>
<dbReference type="SUPFAM" id="SSF52833">
    <property type="entry name" value="Thioredoxin-like"/>
    <property type="match status" value="1"/>
</dbReference>
<dbReference type="PROSITE" id="PS51352">
    <property type="entry name" value="THIOREDOXIN_2"/>
    <property type="match status" value="1"/>
</dbReference>
<dbReference type="CDD" id="cd02968">
    <property type="entry name" value="SCO"/>
    <property type="match status" value="1"/>
</dbReference>
<gene>
    <name evidence="4" type="ORF">QO016_003292</name>
</gene>
<dbReference type="RefSeq" id="WP_238248352.1">
    <property type="nucleotide sequence ID" value="NZ_BPQX01000018.1"/>
</dbReference>
<feature type="domain" description="Thioredoxin" evidence="3">
    <location>
        <begin position="34"/>
        <end position="199"/>
    </location>
</feature>
<dbReference type="Pfam" id="PF02630">
    <property type="entry name" value="SCO1-SenC"/>
    <property type="match status" value="1"/>
</dbReference>
<name>A0ABU0HQL3_9HYPH</name>
<comment type="caution">
    <text evidence="4">The sequence shown here is derived from an EMBL/GenBank/DDBJ whole genome shotgun (WGS) entry which is preliminary data.</text>
</comment>
<dbReference type="EMBL" id="JAUSVV010000008">
    <property type="protein sequence ID" value="MDQ0443786.1"/>
    <property type="molecule type" value="Genomic_DNA"/>
</dbReference>
<evidence type="ECO:0000313" key="5">
    <source>
        <dbReference type="Proteomes" id="UP001236369"/>
    </source>
</evidence>
<comment type="similarity">
    <text evidence="1">Belongs to the SCO1/2 family.</text>
</comment>
<evidence type="ECO:0000256" key="1">
    <source>
        <dbReference type="ARBA" id="ARBA00010996"/>
    </source>
</evidence>
<dbReference type="InterPro" id="IPR036249">
    <property type="entry name" value="Thioredoxin-like_sf"/>
</dbReference>
<dbReference type="PANTHER" id="PTHR12151:SF25">
    <property type="entry name" value="LINALOOL DEHYDRATASE_ISOMERASE DOMAIN-CONTAINING PROTEIN"/>
    <property type="match status" value="1"/>
</dbReference>
<protein>
    <submittedName>
        <fullName evidence="4">Protein SCO1/2</fullName>
    </submittedName>
</protein>
<organism evidence="4 5">
    <name type="scientific">Methylobacterium persicinum</name>
    <dbReference type="NCBI Taxonomy" id="374426"/>
    <lineage>
        <taxon>Bacteria</taxon>
        <taxon>Pseudomonadati</taxon>
        <taxon>Pseudomonadota</taxon>
        <taxon>Alphaproteobacteria</taxon>
        <taxon>Hyphomicrobiales</taxon>
        <taxon>Methylobacteriaceae</taxon>
        <taxon>Methylobacterium</taxon>
    </lineage>
</organism>
<reference evidence="4 5" key="1">
    <citation type="submission" date="2023-07" db="EMBL/GenBank/DDBJ databases">
        <title>Genomic Encyclopedia of Type Strains, Phase IV (KMG-IV): sequencing the most valuable type-strain genomes for metagenomic binning, comparative biology and taxonomic classification.</title>
        <authorList>
            <person name="Goeker M."/>
        </authorList>
    </citation>
    <scope>NUCLEOTIDE SEQUENCE [LARGE SCALE GENOMIC DNA]</scope>
    <source>
        <strain evidence="4 5">DSM 19562</strain>
    </source>
</reference>